<keyword evidence="1" id="KW-1133">Transmembrane helix</keyword>
<evidence type="ECO:0000313" key="4">
    <source>
        <dbReference type="Proteomes" id="UP001146793"/>
    </source>
</evidence>
<protein>
    <submittedName>
        <fullName evidence="3">Tobamovirus multiplication protein 1-like isoform x1</fullName>
    </submittedName>
</protein>
<proteinExistence type="predicted"/>
<dbReference type="EMBL" id="JANTQA010000029">
    <property type="protein sequence ID" value="KAJ3441152.1"/>
    <property type="molecule type" value="Genomic_DNA"/>
</dbReference>
<dbReference type="Pfam" id="PF06454">
    <property type="entry name" value="THH1_TOM1-3_dom"/>
    <property type="match status" value="1"/>
</dbReference>
<reference evidence="3" key="1">
    <citation type="submission" date="2022-08" db="EMBL/GenBank/DDBJ databases">
        <title>Novel sulphate-reducing endosymbionts in the free-living metamonad Anaeramoeba.</title>
        <authorList>
            <person name="Jerlstrom-Hultqvist J."/>
            <person name="Cepicka I."/>
            <person name="Gallot-Lavallee L."/>
            <person name="Salas-Leiva D."/>
            <person name="Curtis B.A."/>
            <person name="Zahonova K."/>
            <person name="Pipaliya S."/>
            <person name="Dacks J."/>
            <person name="Roger A.J."/>
        </authorList>
    </citation>
    <scope>NUCLEOTIDE SEQUENCE</scope>
    <source>
        <strain evidence="3">Busselton2</strain>
    </source>
</reference>
<keyword evidence="1" id="KW-0812">Transmembrane</keyword>
<dbReference type="AlphaFoldDB" id="A0AAV7ZL34"/>
<feature type="domain" description="THH1/TOM1/TOM3" evidence="2">
    <location>
        <begin position="31"/>
        <end position="155"/>
    </location>
</feature>
<name>A0AAV7ZL34_9EUKA</name>
<evidence type="ECO:0000259" key="2">
    <source>
        <dbReference type="Pfam" id="PF06454"/>
    </source>
</evidence>
<feature type="transmembrane region" description="Helical" evidence="1">
    <location>
        <begin position="21"/>
        <end position="40"/>
    </location>
</feature>
<organism evidence="3 4">
    <name type="scientific">Anaeramoeba flamelloides</name>
    <dbReference type="NCBI Taxonomy" id="1746091"/>
    <lineage>
        <taxon>Eukaryota</taxon>
        <taxon>Metamonada</taxon>
        <taxon>Anaeramoebidae</taxon>
        <taxon>Anaeramoeba</taxon>
    </lineage>
</organism>
<evidence type="ECO:0000256" key="1">
    <source>
        <dbReference type="SAM" id="Phobius"/>
    </source>
</evidence>
<feature type="transmembrane region" description="Helical" evidence="1">
    <location>
        <begin position="126"/>
        <end position="148"/>
    </location>
</feature>
<comment type="caution">
    <text evidence="3">The sequence shown here is derived from an EMBL/GenBank/DDBJ whole genome shotgun (WGS) entry which is preliminary data.</text>
</comment>
<keyword evidence="1" id="KW-0472">Membrane</keyword>
<evidence type="ECO:0000313" key="3">
    <source>
        <dbReference type="EMBL" id="KAJ3441152.1"/>
    </source>
</evidence>
<gene>
    <name evidence="3" type="ORF">M0812_13157</name>
</gene>
<dbReference type="Proteomes" id="UP001146793">
    <property type="component" value="Unassembled WGS sequence"/>
</dbReference>
<accession>A0AAV7ZL34</accession>
<dbReference type="InterPro" id="IPR009457">
    <property type="entry name" value="THH1/TOM1/TOM3_dom"/>
</dbReference>
<sequence length="170" mass="19935">MEMYFQQIGTRIEKASRLNKRLTTGFLLFDLLLIVLVFVIGNFGSLLAIELFEVCVFLICGFGLLFYGNKVLQSFPPNSHSRIQKSTSRLFKIIVVITTIHLVRIPIILCYSYYLFKKMNDLQDNLFGLFYWIIVEIFPVLLIIFWVFEIPAKKYYYNIDTEGSDPIIYD</sequence>
<feature type="transmembrane region" description="Helical" evidence="1">
    <location>
        <begin position="90"/>
        <end position="114"/>
    </location>
</feature>
<feature type="transmembrane region" description="Helical" evidence="1">
    <location>
        <begin position="46"/>
        <end position="69"/>
    </location>
</feature>